<keyword evidence="1" id="KW-0540">Nuclease</keyword>
<keyword evidence="1" id="KW-0378">Hydrolase</keyword>
<keyword evidence="2" id="KW-1185">Reference proteome</keyword>
<dbReference type="EMBL" id="JAEOXF010000013">
    <property type="protein sequence ID" value="MBK4727201.1"/>
    <property type="molecule type" value="Genomic_DNA"/>
</dbReference>
<name>A0ACC5RR49_ENTAG</name>
<keyword evidence="1" id="KW-0255">Endonuclease</keyword>
<gene>
    <name evidence="1" type="ORF">JJL49_18395</name>
</gene>
<dbReference type="Proteomes" id="UP000633731">
    <property type="component" value="Unassembled WGS sequence"/>
</dbReference>
<protein>
    <submittedName>
        <fullName evidence="1">Replication endonuclease</fullName>
    </submittedName>
</protein>
<organism evidence="1 2">
    <name type="scientific">Enterobacter agglomerans</name>
    <name type="common">Erwinia herbicola</name>
    <name type="synonym">Pantoea agglomerans</name>
    <dbReference type="NCBI Taxonomy" id="549"/>
    <lineage>
        <taxon>Bacteria</taxon>
        <taxon>Pseudomonadati</taxon>
        <taxon>Pseudomonadota</taxon>
        <taxon>Gammaproteobacteria</taxon>
        <taxon>Enterobacterales</taxon>
        <taxon>Erwiniaceae</taxon>
        <taxon>Pantoea</taxon>
        <taxon>Pantoea agglomerans group</taxon>
    </lineage>
</organism>
<accession>A0ACC5RR49</accession>
<sequence>MLPEPAGAFAWNAPRQYNFEELDRSPSVIRYRNLDGEMRSISLFDYDGQKKTGDSEVRLLRRRLDSLPQYIRRYYDQKLSNVEKNQGNKKASSWLKNTFGRFVLPRIDGVNEKYLPLDTLPMNLMHLRDELRRIPWAGKRELKKLAYRLADCLTAEFMRESDHQLSRHGDYEFAIISGYGRAGWLITHLNMMAPGWGAYCKEELTADDALRCVARIESSAWWLRRLRRLHDQWREHLMIAAGYVHKKAKPYCSEPCLKEWQAQKKANREYINAMELEDKETGERISLADKVNGSVANKNIRRAELMARMRGFEDLAKADGLVGEFYTLTAPSKFHAMQQSGRRNNKYNGASPRETQRYLCNVWSKVRAKWKREGIRTFGFRVTEPHHDGTPHWHALLFFRPEDVDYARAIFRKYALKVDGHEKGAEENRFMSVPIDEAFGSATGYIAKYISKNIDAHGMEDETDDETGELLTEMSARVSAWASRWNIRQFQQIGGAPVTVYRELGRLRDRDLWLFPEIVPAQVAAGEYDWAGYVTAQGGPLVPRDLLRVRLNYEVTENGNDYGDDVSHVTGVYSPFDPASSVIFTRINSYQIVPKAKEEAVEAVAVGVDLALSGGPAAPWSSVNNCTREPRELKKMAVSSTVRGDHVVPPAVVTDVNIWDGVDFDKMTRKQRRAFNENLVSLSKKPSSAVQGVAPVVPGRAVALADFAKSCGLNITELEANKLAAGEILTLNGKRWRAQADGAIRDAGRSDEEIKSSLMSRVYKLAKSARQQAGQKE</sequence>
<reference evidence="1" key="1">
    <citation type="submission" date="2021-01" db="EMBL/GenBank/DDBJ databases">
        <title>Draft genome of Pantoea agglomerans Eh 335.</title>
        <authorList>
            <person name="Emsley S.A."/>
            <person name="Oline D.K."/>
            <person name="Saw J.H."/>
            <person name="Ushijima B."/>
            <person name="Videau P."/>
            <person name="Koyack M.J."/>
        </authorList>
    </citation>
    <scope>NUCLEOTIDE SEQUENCE</scope>
    <source>
        <strain evidence="1">Eh 335</strain>
    </source>
</reference>
<comment type="caution">
    <text evidence="1">The sequence shown here is derived from an EMBL/GenBank/DDBJ whole genome shotgun (WGS) entry which is preliminary data.</text>
</comment>
<proteinExistence type="predicted"/>
<evidence type="ECO:0000313" key="1">
    <source>
        <dbReference type="EMBL" id="MBK4727201.1"/>
    </source>
</evidence>
<evidence type="ECO:0000313" key="2">
    <source>
        <dbReference type="Proteomes" id="UP000633731"/>
    </source>
</evidence>